<evidence type="ECO:0000259" key="11">
    <source>
        <dbReference type="Pfam" id="PF02823"/>
    </source>
</evidence>
<dbReference type="InterPro" id="IPR036794">
    <property type="entry name" value="ATP_F1_dsu/esu_C_sf"/>
</dbReference>
<evidence type="ECO:0000313" key="12">
    <source>
        <dbReference type="EMBL" id="TWH78391.1"/>
    </source>
</evidence>
<dbReference type="Pfam" id="PF02823">
    <property type="entry name" value="ATP-synt_DE_N"/>
    <property type="match status" value="1"/>
</dbReference>
<dbReference type="GO" id="GO:0046933">
    <property type="term" value="F:proton-transporting ATP synthase activity, rotational mechanism"/>
    <property type="evidence" value="ECO:0007669"/>
    <property type="project" value="UniProtKB-UniRule"/>
</dbReference>
<sequence length="138" mass="15586">MSSFELKIIAINKIFYEGQSKQLILPSTDGSMGILAHHEDAVIAVSVGELRIQTAEDKWIIAVTGAGHIQISNNKVVMIVDTVELPEEIDEQRALEAKERAEEQMRQDQSTYEYYMSKANLARAMERLKIKKKYTSGL</sequence>
<protein>
    <recommendedName>
        <fullName evidence="8">ATP synthase epsilon chain</fullName>
    </recommendedName>
    <alternativeName>
        <fullName evidence="8">ATP synthase F1 sector epsilon subunit</fullName>
    </alternativeName>
    <alternativeName>
        <fullName evidence="8">F-ATPase epsilon subunit</fullName>
    </alternativeName>
</protein>
<organism evidence="12 13">
    <name type="scientific">Sedimentibacter saalensis</name>
    <dbReference type="NCBI Taxonomy" id="130788"/>
    <lineage>
        <taxon>Bacteria</taxon>
        <taxon>Bacillati</taxon>
        <taxon>Bacillota</taxon>
        <taxon>Tissierellia</taxon>
        <taxon>Sedimentibacter</taxon>
    </lineage>
</organism>
<comment type="function">
    <text evidence="8">Produces ATP from ADP in the presence of a proton gradient across the membrane.</text>
</comment>
<keyword evidence="13" id="KW-1185">Reference proteome</keyword>
<feature type="domain" description="ATP synthase F1 complex delta/epsilon subunit N-terminal" evidence="11">
    <location>
        <begin position="4"/>
        <end position="82"/>
    </location>
</feature>
<keyword evidence="6 8" id="KW-0139">CF(1)</keyword>
<keyword evidence="8" id="KW-1003">Cell membrane</keyword>
<dbReference type="CDD" id="cd12152">
    <property type="entry name" value="F1-ATPase_delta"/>
    <property type="match status" value="1"/>
</dbReference>
<comment type="similarity">
    <text evidence="2 8 9">Belongs to the ATPase epsilon chain family.</text>
</comment>
<proteinExistence type="inferred from homology"/>
<dbReference type="HAMAP" id="MF_00530">
    <property type="entry name" value="ATP_synth_epsil_bac"/>
    <property type="match status" value="1"/>
</dbReference>
<evidence type="ECO:0000256" key="3">
    <source>
        <dbReference type="ARBA" id="ARBA00022448"/>
    </source>
</evidence>
<dbReference type="PANTHER" id="PTHR13822">
    <property type="entry name" value="ATP SYNTHASE DELTA/EPSILON CHAIN"/>
    <property type="match status" value="1"/>
</dbReference>
<dbReference type="InterPro" id="IPR001469">
    <property type="entry name" value="ATP_synth_F1_dsu/esu"/>
</dbReference>
<keyword evidence="4 8" id="KW-0406">Ion transport</keyword>
<dbReference type="GO" id="GO:0005886">
    <property type="term" value="C:plasma membrane"/>
    <property type="evidence" value="ECO:0007669"/>
    <property type="project" value="UniProtKB-SubCell"/>
</dbReference>
<comment type="caution">
    <text evidence="12">The sequence shown here is derived from an EMBL/GenBank/DDBJ whole genome shotgun (WGS) entry which is preliminary data.</text>
</comment>
<gene>
    <name evidence="8" type="primary">atpC</name>
    <name evidence="12" type="ORF">LY60_02849</name>
</gene>
<evidence type="ECO:0000259" key="10">
    <source>
        <dbReference type="Pfam" id="PF00401"/>
    </source>
</evidence>
<evidence type="ECO:0000313" key="13">
    <source>
        <dbReference type="Proteomes" id="UP000315343"/>
    </source>
</evidence>
<keyword evidence="7 8" id="KW-0066">ATP synthesis</keyword>
<accession>A0A562J5C9</accession>
<dbReference type="RefSeq" id="WP_019229292.1">
    <property type="nucleotide sequence ID" value="NZ_DAMBUX010000018.1"/>
</dbReference>
<feature type="domain" description="ATP synthase epsilon subunit C-terminal" evidence="10">
    <location>
        <begin position="87"/>
        <end position="131"/>
    </location>
</feature>
<dbReference type="InterPro" id="IPR020547">
    <property type="entry name" value="ATP_synth_F1_esu_C"/>
</dbReference>
<evidence type="ECO:0000256" key="6">
    <source>
        <dbReference type="ARBA" id="ARBA00023196"/>
    </source>
</evidence>
<evidence type="ECO:0000256" key="4">
    <source>
        <dbReference type="ARBA" id="ARBA00023065"/>
    </source>
</evidence>
<evidence type="ECO:0000256" key="2">
    <source>
        <dbReference type="ARBA" id="ARBA00005712"/>
    </source>
</evidence>
<dbReference type="Pfam" id="PF00401">
    <property type="entry name" value="ATP-synt_DE"/>
    <property type="match status" value="1"/>
</dbReference>
<keyword evidence="8" id="KW-0375">Hydrogen ion transport</keyword>
<dbReference type="OrthoDB" id="9804110at2"/>
<dbReference type="EMBL" id="VLKH01000009">
    <property type="protein sequence ID" value="TWH78391.1"/>
    <property type="molecule type" value="Genomic_DNA"/>
</dbReference>
<dbReference type="Gene3D" id="1.20.5.440">
    <property type="entry name" value="ATP synthase delta/epsilon subunit, C-terminal domain"/>
    <property type="match status" value="1"/>
</dbReference>
<dbReference type="GO" id="GO:0005524">
    <property type="term" value="F:ATP binding"/>
    <property type="evidence" value="ECO:0007669"/>
    <property type="project" value="UniProtKB-UniRule"/>
</dbReference>
<reference evidence="12 13" key="1">
    <citation type="submission" date="2019-07" db="EMBL/GenBank/DDBJ databases">
        <title>Genomic Encyclopedia of Type Strains, Phase I: the one thousand microbial genomes (KMG-I) project.</title>
        <authorList>
            <person name="Kyrpides N."/>
        </authorList>
    </citation>
    <scope>NUCLEOTIDE SEQUENCE [LARGE SCALE GENOMIC DNA]</scope>
    <source>
        <strain evidence="12 13">DSM 13558</strain>
    </source>
</reference>
<dbReference type="InterPro" id="IPR036771">
    <property type="entry name" value="ATPsynth_dsu/esu_N"/>
</dbReference>
<evidence type="ECO:0000256" key="1">
    <source>
        <dbReference type="ARBA" id="ARBA00004202"/>
    </source>
</evidence>
<dbReference type="SUPFAM" id="SSF46604">
    <property type="entry name" value="Epsilon subunit of F1F0-ATP synthase C-terminal domain"/>
    <property type="match status" value="1"/>
</dbReference>
<evidence type="ECO:0000256" key="7">
    <source>
        <dbReference type="ARBA" id="ARBA00023310"/>
    </source>
</evidence>
<evidence type="ECO:0000256" key="9">
    <source>
        <dbReference type="RuleBase" id="RU003656"/>
    </source>
</evidence>
<dbReference type="Gene3D" id="2.60.15.10">
    <property type="entry name" value="F0F1 ATP synthase delta/epsilon subunit, N-terminal"/>
    <property type="match status" value="1"/>
</dbReference>
<dbReference type="SUPFAM" id="SSF51344">
    <property type="entry name" value="Epsilon subunit of F1F0-ATP synthase N-terminal domain"/>
    <property type="match status" value="1"/>
</dbReference>
<name>A0A562J5C9_9FIRM</name>
<evidence type="ECO:0000256" key="5">
    <source>
        <dbReference type="ARBA" id="ARBA00023136"/>
    </source>
</evidence>
<dbReference type="InterPro" id="IPR020546">
    <property type="entry name" value="ATP_synth_F1_dsu/esu_N"/>
</dbReference>
<comment type="subunit">
    <text evidence="8 9">F-type ATPases have 2 components, CF(1) - the catalytic core - and CF(0) - the membrane proton channel. CF(1) has five subunits: alpha(3), beta(3), gamma(1), delta(1), epsilon(1). CF(0) has three main subunits: a, b and c.</text>
</comment>
<dbReference type="GO" id="GO:0045259">
    <property type="term" value="C:proton-transporting ATP synthase complex"/>
    <property type="evidence" value="ECO:0007669"/>
    <property type="project" value="UniProtKB-KW"/>
</dbReference>
<keyword evidence="3 8" id="KW-0813">Transport</keyword>
<keyword evidence="5 8" id="KW-0472">Membrane</keyword>
<dbReference type="NCBIfam" id="TIGR01216">
    <property type="entry name" value="ATP_synt_epsi"/>
    <property type="match status" value="1"/>
</dbReference>
<dbReference type="Proteomes" id="UP000315343">
    <property type="component" value="Unassembled WGS sequence"/>
</dbReference>
<dbReference type="AlphaFoldDB" id="A0A562J5C9"/>
<dbReference type="PANTHER" id="PTHR13822:SF10">
    <property type="entry name" value="ATP SYNTHASE EPSILON CHAIN, CHLOROPLASTIC"/>
    <property type="match status" value="1"/>
</dbReference>
<comment type="subcellular location">
    <subcellularLocation>
        <location evidence="1 8">Cell membrane</location>
        <topology evidence="1 8">Peripheral membrane protein</topology>
    </subcellularLocation>
</comment>
<evidence type="ECO:0000256" key="8">
    <source>
        <dbReference type="HAMAP-Rule" id="MF_00530"/>
    </source>
</evidence>